<accession>A0AAD7SET4</accession>
<gene>
    <name evidence="2" type="ORF">AAFF_G00388180</name>
</gene>
<evidence type="ECO:0000313" key="3">
    <source>
        <dbReference type="Proteomes" id="UP001221898"/>
    </source>
</evidence>
<evidence type="ECO:0008006" key="4">
    <source>
        <dbReference type="Google" id="ProtNLM"/>
    </source>
</evidence>
<sequence>MNGRKSLLLGHLLCGLTQGSSDTVIRASPLPFGRRGAHRKPRGPFCPLHGAAGACQRDGYCLAPGHNRQQTRSGPRVPRRPQCQVEAMHPGRLRGSSVFAASCAWQEVCIRRTGFTFVFHAAAS</sequence>
<keyword evidence="1" id="KW-0732">Signal</keyword>
<feature type="signal peptide" evidence="1">
    <location>
        <begin position="1"/>
        <end position="21"/>
    </location>
</feature>
<reference evidence="2" key="1">
    <citation type="journal article" date="2023" name="Science">
        <title>Genome structures resolve the early diversification of teleost fishes.</title>
        <authorList>
            <person name="Parey E."/>
            <person name="Louis A."/>
            <person name="Montfort J."/>
            <person name="Bouchez O."/>
            <person name="Roques C."/>
            <person name="Iampietro C."/>
            <person name="Lluch J."/>
            <person name="Castinel A."/>
            <person name="Donnadieu C."/>
            <person name="Desvignes T."/>
            <person name="Floi Bucao C."/>
            <person name="Jouanno E."/>
            <person name="Wen M."/>
            <person name="Mejri S."/>
            <person name="Dirks R."/>
            <person name="Jansen H."/>
            <person name="Henkel C."/>
            <person name="Chen W.J."/>
            <person name="Zahm M."/>
            <person name="Cabau C."/>
            <person name="Klopp C."/>
            <person name="Thompson A.W."/>
            <person name="Robinson-Rechavi M."/>
            <person name="Braasch I."/>
            <person name="Lecointre G."/>
            <person name="Bobe J."/>
            <person name="Postlethwait J.H."/>
            <person name="Berthelot C."/>
            <person name="Roest Crollius H."/>
            <person name="Guiguen Y."/>
        </authorList>
    </citation>
    <scope>NUCLEOTIDE SEQUENCE</scope>
    <source>
        <strain evidence="2">NC1722</strain>
    </source>
</reference>
<comment type="caution">
    <text evidence="2">The sequence shown here is derived from an EMBL/GenBank/DDBJ whole genome shotgun (WGS) entry which is preliminary data.</text>
</comment>
<keyword evidence="3" id="KW-1185">Reference proteome</keyword>
<dbReference type="AlphaFoldDB" id="A0AAD7SET4"/>
<evidence type="ECO:0000313" key="2">
    <source>
        <dbReference type="EMBL" id="KAJ8401236.1"/>
    </source>
</evidence>
<feature type="chain" id="PRO_5042048430" description="Secreted protein" evidence="1">
    <location>
        <begin position="22"/>
        <end position="124"/>
    </location>
</feature>
<dbReference type="Proteomes" id="UP001221898">
    <property type="component" value="Unassembled WGS sequence"/>
</dbReference>
<proteinExistence type="predicted"/>
<organism evidence="2 3">
    <name type="scientific">Aldrovandia affinis</name>
    <dbReference type="NCBI Taxonomy" id="143900"/>
    <lineage>
        <taxon>Eukaryota</taxon>
        <taxon>Metazoa</taxon>
        <taxon>Chordata</taxon>
        <taxon>Craniata</taxon>
        <taxon>Vertebrata</taxon>
        <taxon>Euteleostomi</taxon>
        <taxon>Actinopterygii</taxon>
        <taxon>Neopterygii</taxon>
        <taxon>Teleostei</taxon>
        <taxon>Notacanthiformes</taxon>
        <taxon>Halosauridae</taxon>
        <taxon>Aldrovandia</taxon>
    </lineage>
</organism>
<evidence type="ECO:0000256" key="1">
    <source>
        <dbReference type="SAM" id="SignalP"/>
    </source>
</evidence>
<dbReference type="EMBL" id="JAINUG010000072">
    <property type="protein sequence ID" value="KAJ8401236.1"/>
    <property type="molecule type" value="Genomic_DNA"/>
</dbReference>
<protein>
    <recommendedName>
        <fullName evidence="4">Secreted protein</fullName>
    </recommendedName>
</protein>
<name>A0AAD7SET4_9TELE</name>